<dbReference type="EMBL" id="JACNMF010000003">
    <property type="protein sequence ID" value="MBC3758880.1"/>
    <property type="molecule type" value="Genomic_DNA"/>
</dbReference>
<evidence type="ECO:0000256" key="5">
    <source>
        <dbReference type="ARBA" id="ARBA00023136"/>
    </source>
</evidence>
<reference evidence="7" key="1">
    <citation type="submission" date="2020-08" db="EMBL/GenBank/DDBJ databases">
        <title>Hyunsoonleella sp. strain SJ7 genome sequencing and assembly.</title>
        <authorList>
            <person name="Kim I."/>
        </authorList>
    </citation>
    <scope>NUCLEOTIDE SEQUENCE</scope>
    <source>
        <strain evidence="7">SJ7</strain>
    </source>
</reference>
<protein>
    <submittedName>
        <fullName evidence="7">PKD domain-containing protein</fullName>
    </submittedName>
</protein>
<dbReference type="Pfam" id="PF19406">
    <property type="entry name" value="PKD_5"/>
    <property type="match status" value="2"/>
</dbReference>
<dbReference type="PANTHER" id="PTHR46730:SF1">
    <property type="entry name" value="PLAT DOMAIN-CONTAINING PROTEIN"/>
    <property type="match status" value="1"/>
</dbReference>
<proteinExistence type="predicted"/>
<dbReference type="InterPro" id="IPR045828">
    <property type="entry name" value="PKD_Bacteroidetes"/>
</dbReference>
<dbReference type="GO" id="GO:0005886">
    <property type="term" value="C:plasma membrane"/>
    <property type="evidence" value="ECO:0007669"/>
    <property type="project" value="TreeGrafter"/>
</dbReference>
<dbReference type="Pfam" id="PF18911">
    <property type="entry name" value="PKD_4"/>
    <property type="match status" value="4"/>
</dbReference>
<comment type="subcellular location">
    <subcellularLocation>
        <location evidence="1">Membrane</location>
        <topology evidence="1">Multi-pass membrane protein</topology>
    </subcellularLocation>
</comment>
<dbReference type="Pfam" id="PF13585">
    <property type="entry name" value="CHU_C"/>
    <property type="match status" value="1"/>
</dbReference>
<dbReference type="PROSITE" id="PS50093">
    <property type="entry name" value="PKD"/>
    <property type="match status" value="5"/>
</dbReference>
<evidence type="ECO:0000256" key="1">
    <source>
        <dbReference type="ARBA" id="ARBA00004141"/>
    </source>
</evidence>
<keyword evidence="5" id="KW-0472">Membrane</keyword>
<keyword evidence="3" id="KW-0677">Repeat</keyword>
<dbReference type="GO" id="GO:0006816">
    <property type="term" value="P:calcium ion transport"/>
    <property type="evidence" value="ECO:0007669"/>
    <property type="project" value="TreeGrafter"/>
</dbReference>
<dbReference type="InterPro" id="IPR013783">
    <property type="entry name" value="Ig-like_fold"/>
</dbReference>
<feature type="domain" description="PKD" evidence="6">
    <location>
        <begin position="654"/>
        <end position="709"/>
    </location>
</feature>
<keyword evidence="8" id="KW-1185">Reference proteome</keyword>
<dbReference type="NCBIfam" id="TIGR04131">
    <property type="entry name" value="Bac_Flav_CTERM"/>
    <property type="match status" value="1"/>
</dbReference>
<evidence type="ECO:0000313" key="7">
    <source>
        <dbReference type="EMBL" id="MBC3758880.1"/>
    </source>
</evidence>
<keyword evidence="2" id="KW-0812">Transmembrane</keyword>
<dbReference type="Gene3D" id="2.60.40.10">
    <property type="entry name" value="Immunoglobulins"/>
    <property type="match status" value="7"/>
</dbReference>
<gene>
    <name evidence="7" type="ORF">H7U19_10725</name>
</gene>
<feature type="domain" description="PKD" evidence="6">
    <location>
        <begin position="1881"/>
        <end position="1925"/>
    </location>
</feature>
<dbReference type="InterPro" id="IPR025667">
    <property type="entry name" value="SprB_repeat"/>
</dbReference>
<dbReference type="SUPFAM" id="SSF49299">
    <property type="entry name" value="PKD domain"/>
    <property type="match status" value="5"/>
</dbReference>
<dbReference type="InterPro" id="IPR026341">
    <property type="entry name" value="T9SS_type_B"/>
</dbReference>
<dbReference type="Gene3D" id="2.60.40.740">
    <property type="match status" value="2"/>
</dbReference>
<evidence type="ECO:0000256" key="3">
    <source>
        <dbReference type="ARBA" id="ARBA00022737"/>
    </source>
</evidence>
<evidence type="ECO:0000313" key="8">
    <source>
        <dbReference type="Proteomes" id="UP000656244"/>
    </source>
</evidence>
<name>A0A923HGD2_9FLAO</name>
<dbReference type="Gene3D" id="2.60.40.2700">
    <property type="match status" value="4"/>
</dbReference>
<dbReference type="Proteomes" id="UP000656244">
    <property type="component" value="Unassembled WGS sequence"/>
</dbReference>
<feature type="domain" description="PKD" evidence="6">
    <location>
        <begin position="146"/>
        <end position="209"/>
    </location>
</feature>
<evidence type="ECO:0000259" key="6">
    <source>
        <dbReference type="PROSITE" id="PS50093"/>
    </source>
</evidence>
<dbReference type="RefSeq" id="WP_186562180.1">
    <property type="nucleotide sequence ID" value="NZ_JACNMF010000003.1"/>
</dbReference>
<accession>A0A923HGD2</accession>
<dbReference type="InterPro" id="IPR022409">
    <property type="entry name" value="PKD/Chitinase_dom"/>
</dbReference>
<sequence>MSKKTFLTALFSSVIIASFFAVNLIEHNFVNTFGNQISSSYKSNIKLLLPPTASISGTTGVCINSTPDPEITFTGSGGTAPYTFTYTVNGGAPQTISTTGNNNAVNLSVSSATAGTFTHELVSVEDSTSETANVSGTATVTVHDLPTVDFTFNNDNACSGTPVNFTTNVTGASPFTYSWNFGDGNSSNNNNPTHVFDALGCASQTFNVTLTVTDTNGCVSAITKTIDVRQKPRLEFFDADNQFDPFNNCGNNTLDPSYTINVRMGSNTSSCINSYDIDWGDGSPIETGVTFPASHTYTQLGSFNMDITGRGTNCDNTMRYLIKNSSNPTGAIVNPGNTVNLCLPVNAIEFAIGSWATNPPDTVYFIDYGDGTTETYTQGELESSTYFDPADPMNSEDFPIPHTYTETSCPNSYTVFLNILTSCGQTNLTAGPIIILRKPQVAFEDPPNSCVNAPVQFNNTSLDGYSNNCSVNDGYFWDFGDGNTSTQRNPIHTYASTGNFDVELYAANSCGETERIIKTICIEPELVADFTLSSDNGCTPLGIDATNATDLTDSCGDVTYLWEVAYTSGFCGTTFGQWNFTNGTDENSASPSFEFISAGTFTVTLTTTNTCGTDSKSETVEVKRPPTVAINPIADFCGSASIDPVANVDTCAPASETVTYEWLFPGGTPSSANTLNPGTITYSTPGNYTVTLNVMTSCGTTTDTEDFTINEIPSITNTDLTQTICSGTSTVETALNSTISGTTYVWTATAPAGVSGYIANGTTSSIPAQTIFNSNTTSEDVTYTITPFNGTCAGAPVNLVITVDPAPEFTSQPQSEIICENGPINDLSVTVNGPGAPTYQWYSNTVNNTTSGTAIGGETNATYSPPNTPVGVTYYYVIARFTSGAGCDEIISNVARIEIVDGIQIDSQPLPTQSICVGGDINNDLTVTHSGGTGTVSYQWYSNTTNTNTGGTSIPGATNINYMPPTFTVAGSYYYYVEVSISGSGCNPVTSEVAEVIVVDDPIIIAQPLTTQTICQGTTPQDLEVTVSGGIGSTYDYQWYSNTTNNNTGGTAISGATNAIYTPSTGTVGTQYYYVVISQADPGCGVTSAVSEVIVNPAPTITNQPISETICFGESFNTLSISTANGVGTPSYQWYSNTVNNTSSGTIISGETGTSYTPPSGTIGTVYYYVIITYSSGGCTQIISEVAENTVNETPNISNKTDVICSGTSFDISPNSSGGDIAPAGTTYTWTAPNINPAGAVTGASQENTPQTSISQTLVNNTTNPATVSYTVTPTLGTCVGATFEVEITVNPSISITSIQNNSLCYSDNGGSLEITISGGVPFSTGNPYQINWTGPAGYTSTNEDIFNLAPGDYTVSILDDGGCPFSETFTITEPDELIFSSIDFDTETISCFGENDGAISIEVSGGTTPYTYNWTRNGTAYSSDEDLTNLGPGLYEITVVDANNCTPITQSFDVVEPPELQVSLDSKVDVICFGEATGEININVTGGRPFEISSGIFEYTYNWTGPNSFTSSTQNLTGLIAGTYNVTVTDRSNCMTTFDVVIDQTDEIIIDTSATEIECYGDNDASITINSITGGNAPYDVAWSNLGSGLSQTNLSPGTYVITVTDATNCVKEATVIIAEPPIFRITPQVENISCFGANDGRIILNLEGGIDPVDLNWDDDPTAGVERNNIGPGTYTVTIIDGKPCTITETFVITEPAPLDISGTKTDALDCDDANTGSINAIVTGGTLPLTYQWTNGATTEDLSNIPPGDYTLNVTDANNCTISKNFTINRFEPLEIEIDIITDVDCAAKTVDQSFVANPSGGVPPYQINWSSGNVSGPNNENMQTDVNGLVIIDVTDSLGCTTSLSYNVDIPELGDPDFIVSSFAFTNFGFYSIEDPIQFTNTSNGDFVGVSWDFGDGSIANDENPTHTYQTEGTYNVTQTVVYPFDCVYTKTITLVVQKGYNLVVPNAFTPNSDSLNERFAPAQIALSNMRFEIYDTWGSMIYSEEGNSLRGWDGKIKDSEAENGNYYYTFSGETFYGRTITSKGVVTLIK</sequence>
<dbReference type="InterPro" id="IPR000601">
    <property type="entry name" value="PKD_dom"/>
</dbReference>
<dbReference type="PANTHER" id="PTHR46730">
    <property type="entry name" value="POLYCYSTIN-1"/>
    <property type="match status" value="1"/>
</dbReference>
<dbReference type="SMART" id="SM00089">
    <property type="entry name" value="PKD"/>
    <property type="match status" value="5"/>
</dbReference>
<organism evidence="7 8">
    <name type="scientific">Hyunsoonleella aquatilis</name>
    <dbReference type="NCBI Taxonomy" id="2762758"/>
    <lineage>
        <taxon>Bacteria</taxon>
        <taxon>Pseudomonadati</taxon>
        <taxon>Bacteroidota</taxon>
        <taxon>Flavobacteriia</taxon>
        <taxon>Flavobacteriales</taxon>
        <taxon>Flavobacteriaceae</taxon>
    </lineage>
</organism>
<dbReference type="Pfam" id="PF13573">
    <property type="entry name" value="SprB"/>
    <property type="match status" value="4"/>
</dbReference>
<evidence type="ECO:0000256" key="2">
    <source>
        <dbReference type="ARBA" id="ARBA00022692"/>
    </source>
</evidence>
<dbReference type="GO" id="GO:0005261">
    <property type="term" value="F:monoatomic cation channel activity"/>
    <property type="evidence" value="ECO:0007669"/>
    <property type="project" value="TreeGrafter"/>
</dbReference>
<comment type="caution">
    <text evidence="7">The sequence shown here is derived from an EMBL/GenBank/DDBJ whole genome shotgun (WGS) entry which is preliminary data.</text>
</comment>
<evidence type="ECO:0000256" key="4">
    <source>
        <dbReference type="ARBA" id="ARBA00022989"/>
    </source>
</evidence>
<feature type="domain" description="PKD" evidence="6">
    <location>
        <begin position="577"/>
        <end position="622"/>
    </location>
</feature>
<dbReference type="CDD" id="cd00146">
    <property type="entry name" value="PKD"/>
    <property type="match status" value="4"/>
</dbReference>
<keyword evidence="4" id="KW-1133">Transmembrane helix</keyword>
<feature type="domain" description="PKD" evidence="6">
    <location>
        <begin position="475"/>
        <end position="529"/>
    </location>
</feature>
<dbReference type="InterPro" id="IPR035986">
    <property type="entry name" value="PKD_dom_sf"/>
</dbReference>